<name>A0ABD5RXJ5_9EURY</name>
<evidence type="ECO:0000256" key="4">
    <source>
        <dbReference type="ARBA" id="ARBA00022958"/>
    </source>
</evidence>
<dbReference type="PANTHER" id="PTHR43833">
    <property type="entry name" value="POTASSIUM CHANNEL PROTEIN 2-RELATED-RELATED"/>
    <property type="match status" value="1"/>
</dbReference>
<evidence type="ECO:0000259" key="7">
    <source>
        <dbReference type="PROSITE" id="PS51201"/>
    </source>
</evidence>
<dbReference type="GO" id="GO:0006813">
    <property type="term" value="P:potassium ion transport"/>
    <property type="evidence" value="ECO:0007669"/>
    <property type="project" value="UniProtKB-KW"/>
</dbReference>
<feature type="domain" description="RCK C-terminal" evidence="8">
    <location>
        <begin position="363"/>
        <end position="445"/>
    </location>
</feature>
<dbReference type="PANTHER" id="PTHR43833:SF5">
    <property type="entry name" value="TRK SYSTEM POTASSIUM UPTAKE PROTEIN TRKA"/>
    <property type="match status" value="1"/>
</dbReference>
<keyword evidence="10" id="KW-1185">Reference proteome</keyword>
<evidence type="ECO:0000259" key="8">
    <source>
        <dbReference type="PROSITE" id="PS51202"/>
    </source>
</evidence>
<evidence type="ECO:0000256" key="2">
    <source>
        <dbReference type="ARBA" id="ARBA00022448"/>
    </source>
</evidence>
<organism evidence="9 10">
    <name type="scientific">Halobium palmae</name>
    <dbReference type="NCBI Taxonomy" id="1776492"/>
    <lineage>
        <taxon>Archaea</taxon>
        <taxon>Methanobacteriati</taxon>
        <taxon>Methanobacteriota</taxon>
        <taxon>Stenosarchaea group</taxon>
        <taxon>Halobacteria</taxon>
        <taxon>Halobacteriales</taxon>
        <taxon>Haloferacaceae</taxon>
        <taxon>Halobium</taxon>
    </lineage>
</organism>
<dbReference type="InterPro" id="IPR006036">
    <property type="entry name" value="K_uptake_TrkA"/>
</dbReference>
<proteinExistence type="predicted"/>
<accession>A0ABD5RXJ5</accession>
<reference evidence="9 10" key="1">
    <citation type="journal article" date="2019" name="Int. J. Syst. Evol. Microbiol.">
        <title>The Global Catalogue of Microorganisms (GCM) 10K type strain sequencing project: providing services to taxonomists for standard genome sequencing and annotation.</title>
        <authorList>
            <consortium name="The Broad Institute Genomics Platform"/>
            <consortium name="The Broad Institute Genome Sequencing Center for Infectious Disease"/>
            <person name="Wu L."/>
            <person name="Ma J."/>
        </authorList>
    </citation>
    <scope>NUCLEOTIDE SEQUENCE [LARGE SCALE GENOMIC DNA]</scope>
    <source>
        <strain evidence="9 10">NBRC 111368</strain>
    </source>
</reference>
<dbReference type="SUPFAM" id="SSF116726">
    <property type="entry name" value="TrkA C-terminal domain-like"/>
    <property type="match status" value="2"/>
</dbReference>
<evidence type="ECO:0000256" key="6">
    <source>
        <dbReference type="ARBA" id="ARBA00023065"/>
    </source>
</evidence>
<dbReference type="InterPro" id="IPR036291">
    <property type="entry name" value="NAD(P)-bd_dom_sf"/>
</dbReference>
<dbReference type="Gene3D" id="3.30.70.1450">
    <property type="entry name" value="Regulator of K+ conductance, C-terminal domain"/>
    <property type="match status" value="2"/>
</dbReference>
<dbReference type="Pfam" id="PF02254">
    <property type="entry name" value="TrkA_N"/>
    <property type="match status" value="2"/>
</dbReference>
<sequence length="445" mass="48465">MRIIIVGAGEVGSSIASSLAQTHEVVVVDRDPERVEELTYSLDVLAKEGDGTSLETLEDAGLSRADLIVASTDVDESNLAICGTAKTVADPFTIARVKNVDLFETWKRSQDAFSVNFMVCSTAITAEEVAQVVGLPLSVDVDRFAHELVQMTEFEIVEGSPLVGQTIREADRTDALTFAAVIRDDDVVIPHGETTFAAGDRVVVIGSPEGVYEFALIAVPDEMPDDVHNVFVVGGSEIGVHVARQLHEQGVDVRLIEQDERRAEEVAELLPGIVVLNNDATDTEFLERENFGKSDTVVTALDNDQKNLMVSLLAKRLGVKRAISVIESEEYRDLFEAVGVDVPVNPQILTGEEIARFTREQIAEKLSFIEDARAEVVEIEVDEESVLTDRTVEESTAELPDGVVIGAIARGDEMVTPRGDTRIRVGDHVIMFVEADVRERVLAAV</sequence>
<dbReference type="InterPro" id="IPR003148">
    <property type="entry name" value="RCK_N"/>
</dbReference>
<dbReference type="PROSITE" id="PS51201">
    <property type="entry name" value="RCK_N"/>
    <property type="match status" value="2"/>
</dbReference>
<dbReference type="InterPro" id="IPR036721">
    <property type="entry name" value="RCK_C_sf"/>
</dbReference>
<dbReference type="AlphaFoldDB" id="A0ABD5RXJ5"/>
<dbReference type="EMBL" id="JBHSWU010000081">
    <property type="protein sequence ID" value="MFC6723991.1"/>
    <property type="molecule type" value="Genomic_DNA"/>
</dbReference>
<dbReference type="NCBIfam" id="NF007031">
    <property type="entry name" value="PRK09496.1-2"/>
    <property type="match status" value="1"/>
</dbReference>
<comment type="caution">
    <text evidence="9">The sequence shown here is derived from an EMBL/GenBank/DDBJ whole genome shotgun (WGS) entry which is preliminary data.</text>
</comment>
<dbReference type="NCBIfam" id="NF007034">
    <property type="entry name" value="PRK09496.2-1"/>
    <property type="match status" value="1"/>
</dbReference>
<keyword evidence="5" id="KW-0520">NAD</keyword>
<feature type="domain" description="RCK C-terminal" evidence="8">
    <location>
        <begin position="139"/>
        <end position="220"/>
    </location>
</feature>
<keyword evidence="2" id="KW-0813">Transport</keyword>
<dbReference type="InterPro" id="IPR006037">
    <property type="entry name" value="RCK_C"/>
</dbReference>
<dbReference type="Pfam" id="PF02080">
    <property type="entry name" value="TrkA_C"/>
    <property type="match status" value="2"/>
</dbReference>
<dbReference type="Gene3D" id="3.40.50.720">
    <property type="entry name" value="NAD(P)-binding Rossmann-like Domain"/>
    <property type="match status" value="2"/>
</dbReference>
<feature type="domain" description="RCK N-terminal" evidence="7">
    <location>
        <begin position="227"/>
        <end position="344"/>
    </location>
</feature>
<evidence type="ECO:0000256" key="1">
    <source>
        <dbReference type="ARBA" id="ARBA00003660"/>
    </source>
</evidence>
<gene>
    <name evidence="9" type="primary">trkA</name>
    <name evidence="9" type="ORF">ACFQE1_06310</name>
</gene>
<evidence type="ECO:0000313" key="10">
    <source>
        <dbReference type="Proteomes" id="UP001596328"/>
    </source>
</evidence>
<dbReference type="PROSITE" id="PS51202">
    <property type="entry name" value="RCK_C"/>
    <property type="match status" value="2"/>
</dbReference>
<evidence type="ECO:0000256" key="3">
    <source>
        <dbReference type="ARBA" id="ARBA00022538"/>
    </source>
</evidence>
<feature type="domain" description="RCK N-terminal" evidence="7">
    <location>
        <begin position="1"/>
        <end position="119"/>
    </location>
</feature>
<evidence type="ECO:0000313" key="9">
    <source>
        <dbReference type="EMBL" id="MFC6723991.1"/>
    </source>
</evidence>
<evidence type="ECO:0000256" key="5">
    <source>
        <dbReference type="ARBA" id="ARBA00023027"/>
    </source>
</evidence>
<protein>
    <submittedName>
        <fullName evidence="9">Trk system potassium transporter TrkA</fullName>
    </submittedName>
</protein>
<dbReference type="Proteomes" id="UP001596328">
    <property type="component" value="Unassembled WGS sequence"/>
</dbReference>
<keyword evidence="4" id="KW-0630">Potassium</keyword>
<dbReference type="NCBIfam" id="NF007039">
    <property type="entry name" value="PRK09496.3-2"/>
    <property type="match status" value="1"/>
</dbReference>
<dbReference type="PRINTS" id="PR00335">
    <property type="entry name" value="KUPTAKETRKA"/>
</dbReference>
<dbReference type="InterPro" id="IPR050721">
    <property type="entry name" value="Trk_Ktr_HKT_K-transport"/>
</dbReference>
<keyword evidence="6" id="KW-0406">Ion transport</keyword>
<keyword evidence="3" id="KW-0633">Potassium transport</keyword>
<comment type="function">
    <text evidence="1">Part of a potassium transport system.</text>
</comment>
<dbReference type="SUPFAM" id="SSF51735">
    <property type="entry name" value="NAD(P)-binding Rossmann-fold domains"/>
    <property type="match status" value="2"/>
</dbReference>